<organism evidence="2 3">
    <name type="scientific">Thiobaca trueperi</name>
    <dbReference type="NCBI Taxonomy" id="127458"/>
    <lineage>
        <taxon>Bacteria</taxon>
        <taxon>Pseudomonadati</taxon>
        <taxon>Pseudomonadota</taxon>
        <taxon>Gammaproteobacteria</taxon>
        <taxon>Chromatiales</taxon>
        <taxon>Chromatiaceae</taxon>
        <taxon>Thiobaca</taxon>
    </lineage>
</organism>
<evidence type="ECO:0000313" key="3">
    <source>
        <dbReference type="Proteomes" id="UP000295717"/>
    </source>
</evidence>
<dbReference type="AlphaFoldDB" id="A0A4R3MRI3"/>
<protein>
    <recommendedName>
        <fullName evidence="4">Type IV pilus assembly protein PilW</fullName>
    </recommendedName>
</protein>
<evidence type="ECO:0000313" key="2">
    <source>
        <dbReference type="EMBL" id="TCT18844.1"/>
    </source>
</evidence>
<gene>
    <name evidence="2" type="ORF">EDC35_11143</name>
</gene>
<evidence type="ECO:0008006" key="4">
    <source>
        <dbReference type="Google" id="ProtNLM"/>
    </source>
</evidence>
<keyword evidence="3" id="KW-1185">Reference proteome</keyword>
<accession>A0A4R3MRI3</accession>
<reference evidence="2 3" key="1">
    <citation type="submission" date="2019-03" db="EMBL/GenBank/DDBJ databases">
        <title>Genomic Encyclopedia of Type Strains, Phase IV (KMG-IV): sequencing the most valuable type-strain genomes for metagenomic binning, comparative biology and taxonomic classification.</title>
        <authorList>
            <person name="Goeker M."/>
        </authorList>
    </citation>
    <scope>NUCLEOTIDE SEQUENCE [LARGE SCALE GENOMIC DNA]</scope>
    <source>
        <strain evidence="2 3">DSM 13587</strain>
    </source>
</reference>
<keyword evidence="1" id="KW-0472">Membrane</keyword>
<evidence type="ECO:0000256" key="1">
    <source>
        <dbReference type="SAM" id="Phobius"/>
    </source>
</evidence>
<dbReference type="RefSeq" id="WP_132978457.1">
    <property type="nucleotide sequence ID" value="NZ_SMAO01000011.1"/>
</dbReference>
<sequence>MHFSGNRSTRHPARQSGVTLIGLMIGVAVGILVLAATLSLYLMIAKGSRENIRQARLNQELRAALEVMQQDIRRAGYWDFADTNGDGDANGDGAFTWQDLGISADGSGTFDTDRDGQTDARDLHPLNNPFQRQYGRVNNDLCINTDADTGACVAAVCTETHASGHCLSLVQTGDCVTYSYDLDQDARIGIRACDRNKSVSDCPRPDGPPFDAVGHEPYAWSRTSTDRDLEMEMFGFRLRQGGIDMRTGRANNQDAGFGCNSGRWEAITSADIRITQLDFRLTTLIRNANPAKSRVAGCASGDLCQHIRRLDIRISGYIAGDPRTAQSVSALVAVRNDRYLVTP</sequence>
<feature type="transmembrane region" description="Helical" evidence="1">
    <location>
        <begin position="20"/>
        <end position="44"/>
    </location>
</feature>
<dbReference type="OrthoDB" id="5296662at2"/>
<keyword evidence="1" id="KW-0812">Transmembrane</keyword>
<comment type="caution">
    <text evidence="2">The sequence shown here is derived from an EMBL/GenBank/DDBJ whole genome shotgun (WGS) entry which is preliminary data.</text>
</comment>
<proteinExistence type="predicted"/>
<name>A0A4R3MRI3_9GAMM</name>
<keyword evidence="1" id="KW-1133">Transmembrane helix</keyword>
<dbReference type="EMBL" id="SMAO01000011">
    <property type="protein sequence ID" value="TCT18844.1"/>
    <property type="molecule type" value="Genomic_DNA"/>
</dbReference>
<dbReference type="Proteomes" id="UP000295717">
    <property type="component" value="Unassembled WGS sequence"/>
</dbReference>